<dbReference type="EMBL" id="JAVXUP010000524">
    <property type="protein sequence ID" value="KAK3025917.1"/>
    <property type="molecule type" value="Genomic_DNA"/>
</dbReference>
<name>A0AA88WE47_9ASTE</name>
<dbReference type="GO" id="GO:0001164">
    <property type="term" value="F:RNA polymerase I core promoter sequence-specific DNA binding"/>
    <property type="evidence" value="ECO:0007669"/>
    <property type="project" value="TreeGrafter"/>
</dbReference>
<evidence type="ECO:0000259" key="1">
    <source>
        <dbReference type="Pfam" id="PF17800"/>
    </source>
</evidence>
<gene>
    <name evidence="2" type="ORF">RJ639_041307</name>
</gene>
<dbReference type="GO" id="GO:0001650">
    <property type="term" value="C:fibrillar center"/>
    <property type="evidence" value="ECO:0007669"/>
    <property type="project" value="TreeGrafter"/>
</dbReference>
<accession>A0AA88WE47</accession>
<dbReference type="PANTHER" id="PTHR15319:SF1">
    <property type="entry name" value="TATA BOX-BINDING PROTEIN-ASSOCIATED FACTOR RNA POLYMERASE I SUBUNIT C"/>
    <property type="match status" value="1"/>
</dbReference>
<dbReference type="InterPro" id="IPR041232">
    <property type="entry name" value="NPL"/>
</dbReference>
<evidence type="ECO:0000313" key="2">
    <source>
        <dbReference type="EMBL" id="KAK3025917.1"/>
    </source>
</evidence>
<feature type="domain" description="Nucleoplasmin-like" evidence="1">
    <location>
        <begin position="278"/>
        <end position="338"/>
    </location>
</feature>
<organism evidence="2 3">
    <name type="scientific">Escallonia herrerae</name>
    <dbReference type="NCBI Taxonomy" id="1293975"/>
    <lineage>
        <taxon>Eukaryota</taxon>
        <taxon>Viridiplantae</taxon>
        <taxon>Streptophyta</taxon>
        <taxon>Embryophyta</taxon>
        <taxon>Tracheophyta</taxon>
        <taxon>Spermatophyta</taxon>
        <taxon>Magnoliopsida</taxon>
        <taxon>eudicotyledons</taxon>
        <taxon>Gunneridae</taxon>
        <taxon>Pentapetalae</taxon>
        <taxon>asterids</taxon>
        <taxon>campanulids</taxon>
        <taxon>Escalloniales</taxon>
        <taxon>Escalloniaceae</taxon>
        <taxon>Escallonia</taxon>
    </lineage>
</organism>
<dbReference type="Proteomes" id="UP001188597">
    <property type="component" value="Unassembled WGS sequence"/>
</dbReference>
<comment type="caution">
    <text evidence="2">The sequence shown here is derived from an EMBL/GenBank/DDBJ whole genome shotgun (WGS) entry which is preliminary data.</text>
</comment>
<reference evidence="2" key="1">
    <citation type="submission" date="2022-12" db="EMBL/GenBank/DDBJ databases">
        <title>Draft genome assemblies for two species of Escallonia (Escalloniales).</title>
        <authorList>
            <person name="Chanderbali A."/>
            <person name="Dervinis C."/>
            <person name="Anghel I."/>
            <person name="Soltis D."/>
            <person name="Soltis P."/>
            <person name="Zapata F."/>
        </authorList>
    </citation>
    <scope>NUCLEOTIDE SEQUENCE</scope>
    <source>
        <strain evidence="2">UCBG64.0493</strain>
        <tissue evidence="2">Leaf</tissue>
    </source>
</reference>
<proteinExistence type="predicted"/>
<dbReference type="Pfam" id="PF17800">
    <property type="entry name" value="NPL"/>
    <property type="match status" value="1"/>
</dbReference>
<keyword evidence="3" id="KW-1185">Reference proteome</keyword>
<evidence type="ECO:0000313" key="3">
    <source>
        <dbReference type="Proteomes" id="UP001188597"/>
    </source>
</evidence>
<dbReference type="AlphaFoldDB" id="A0AA88WE47"/>
<dbReference type="PANTHER" id="PTHR15319">
    <property type="entry name" value="TATA BOX-BINDING PROTEIN ASSOCIATED FACTOR RNA POLYMERASE I SUBUNIT C"/>
    <property type="match status" value="1"/>
</dbReference>
<dbReference type="InterPro" id="IPR038801">
    <property type="entry name" value="TAF1C"/>
</dbReference>
<sequence>MDFQTSFNVRESDHVVAFSRAGSDGFYFTVASNDLLLLCDVRNPLLPLLQWQHGLENPHYVTVFRFSELRSHSRDDKFKWASDMGYCILMEAHKERSLCYESSQLCAKDYGEYKLPKKYHYLKLDFLNAYLKDSLAKALHGTEQKIFEDPQKNHTFTFDFHHNCQEVKASVASLSVDDVFKDIRLPTNIREIASSRIWATLPTNLLCLAFSTYLEFLEVLGNYRSVSSGPGVPLQFLVTIRILGMGKANVLSADQELELSAIKSCREINRRVQGDIVNGSSEKKSFLQCNLGDKGPVILCVLLLDKAESCKLDLAFAEADQLVFSVFGPRAVFLTDYYLDNGKSAFKGMAQEAPKRSPHLRREIKRSKTVPMLIQKRLALMSLNQKEESIGH</sequence>
<dbReference type="Gene3D" id="2.60.120.340">
    <property type="entry name" value="Nucleoplasmin core domain"/>
    <property type="match status" value="1"/>
</dbReference>
<protein>
    <recommendedName>
        <fullName evidence="1">Nucleoplasmin-like domain-containing protein</fullName>
    </recommendedName>
</protein>